<evidence type="ECO:0000313" key="2">
    <source>
        <dbReference type="EMBL" id="MFC3167702.1"/>
    </source>
</evidence>
<dbReference type="InterPro" id="IPR028973">
    <property type="entry name" value="PhnB-like"/>
</dbReference>
<gene>
    <name evidence="2" type="ORF">ACFOD7_06535</name>
</gene>
<dbReference type="Proteomes" id="UP001595557">
    <property type="component" value="Unassembled WGS sequence"/>
</dbReference>
<name>A0ABV7IH66_9RHOB</name>
<dbReference type="SUPFAM" id="SSF54593">
    <property type="entry name" value="Glyoxalase/Bleomycin resistance protein/Dihydroxybiphenyl dioxygenase"/>
    <property type="match status" value="1"/>
</dbReference>
<reference evidence="3" key="1">
    <citation type="journal article" date="2019" name="Int. J. Syst. Evol. Microbiol.">
        <title>The Global Catalogue of Microorganisms (GCM) 10K type strain sequencing project: providing services to taxonomists for standard genome sequencing and annotation.</title>
        <authorList>
            <consortium name="The Broad Institute Genomics Platform"/>
            <consortium name="The Broad Institute Genome Sequencing Center for Infectious Disease"/>
            <person name="Wu L."/>
            <person name="Ma J."/>
        </authorList>
    </citation>
    <scope>NUCLEOTIDE SEQUENCE [LARGE SCALE GENOMIC DNA]</scope>
    <source>
        <strain evidence="3">KCTC 52239</strain>
    </source>
</reference>
<organism evidence="2 3">
    <name type="scientific">Paracoccus fontiphilus</name>
    <dbReference type="NCBI Taxonomy" id="1815556"/>
    <lineage>
        <taxon>Bacteria</taxon>
        <taxon>Pseudomonadati</taxon>
        <taxon>Pseudomonadota</taxon>
        <taxon>Alphaproteobacteria</taxon>
        <taxon>Rhodobacterales</taxon>
        <taxon>Paracoccaceae</taxon>
        <taxon>Paracoccus</taxon>
    </lineage>
</organism>
<accession>A0ABV7IH66</accession>
<proteinExistence type="predicted"/>
<dbReference type="Gene3D" id="3.10.180.10">
    <property type="entry name" value="2,3-Dihydroxybiphenyl 1,2-Dioxygenase, domain 1"/>
    <property type="match status" value="1"/>
</dbReference>
<keyword evidence="3" id="KW-1185">Reference proteome</keyword>
<dbReference type="InterPro" id="IPR029068">
    <property type="entry name" value="Glyas_Bleomycin-R_OHBP_Dase"/>
</dbReference>
<evidence type="ECO:0000259" key="1">
    <source>
        <dbReference type="Pfam" id="PF06983"/>
    </source>
</evidence>
<dbReference type="PIRSF" id="PIRSF021700">
    <property type="entry name" value="3_dmu_93_MTrfase"/>
    <property type="match status" value="1"/>
</dbReference>
<sequence>MNATVKTCFWFDNQAMEAVDFYVSLLPDSRIDAVSHYVAEQGMAPAGTVLAIDFTLAGTPMQAINGGPAFTLTEAASISIATRDQAETDRLWDALLANGGLPSQCGWLKDRWGMSWQVVPERAAELLAGPQAGKVWPVFFTMSRIEIAPLEDAAAA</sequence>
<dbReference type="PANTHER" id="PTHR33990:SF2">
    <property type="entry name" value="PHNB-LIKE DOMAIN-CONTAINING PROTEIN"/>
    <property type="match status" value="1"/>
</dbReference>
<dbReference type="InterPro" id="IPR009725">
    <property type="entry name" value="3_dmu_93_MTrfase"/>
</dbReference>
<comment type="caution">
    <text evidence="2">The sequence shown here is derived from an EMBL/GenBank/DDBJ whole genome shotgun (WGS) entry which is preliminary data.</text>
</comment>
<dbReference type="PANTHER" id="PTHR33990">
    <property type="entry name" value="PROTEIN YJDN-RELATED"/>
    <property type="match status" value="1"/>
</dbReference>
<feature type="domain" description="PhnB-like" evidence="1">
    <location>
        <begin position="5"/>
        <end position="119"/>
    </location>
</feature>
<evidence type="ECO:0000313" key="3">
    <source>
        <dbReference type="Proteomes" id="UP001595557"/>
    </source>
</evidence>
<dbReference type="RefSeq" id="WP_207470506.1">
    <property type="nucleotide sequence ID" value="NZ_JAFNAW010000045.1"/>
</dbReference>
<dbReference type="CDD" id="cd06588">
    <property type="entry name" value="PhnB_like"/>
    <property type="match status" value="1"/>
</dbReference>
<protein>
    <submittedName>
        <fullName evidence="2">VOC family protein</fullName>
    </submittedName>
</protein>
<dbReference type="EMBL" id="JBHRTE010000028">
    <property type="protein sequence ID" value="MFC3167702.1"/>
    <property type="molecule type" value="Genomic_DNA"/>
</dbReference>
<dbReference type="Pfam" id="PF06983">
    <property type="entry name" value="3-dmu-9_3-mt"/>
    <property type="match status" value="1"/>
</dbReference>